<accession>A0A9P5ZKY0</accession>
<name>A0A9P5ZKY0_PLEER</name>
<dbReference type="EMBL" id="MU154653">
    <property type="protein sequence ID" value="KAF9489978.1"/>
    <property type="molecule type" value="Genomic_DNA"/>
</dbReference>
<protein>
    <submittedName>
        <fullName evidence="1">Uncharacterized protein</fullName>
    </submittedName>
</protein>
<keyword evidence="2" id="KW-1185">Reference proteome</keyword>
<evidence type="ECO:0000313" key="2">
    <source>
        <dbReference type="Proteomes" id="UP000807025"/>
    </source>
</evidence>
<organism evidence="1 2">
    <name type="scientific">Pleurotus eryngii</name>
    <name type="common">Boletus of the steppes</name>
    <dbReference type="NCBI Taxonomy" id="5323"/>
    <lineage>
        <taxon>Eukaryota</taxon>
        <taxon>Fungi</taxon>
        <taxon>Dikarya</taxon>
        <taxon>Basidiomycota</taxon>
        <taxon>Agaricomycotina</taxon>
        <taxon>Agaricomycetes</taxon>
        <taxon>Agaricomycetidae</taxon>
        <taxon>Agaricales</taxon>
        <taxon>Pleurotineae</taxon>
        <taxon>Pleurotaceae</taxon>
        <taxon>Pleurotus</taxon>
    </lineage>
</organism>
<dbReference type="AlphaFoldDB" id="A0A9P5ZKY0"/>
<evidence type="ECO:0000313" key="1">
    <source>
        <dbReference type="EMBL" id="KAF9489978.1"/>
    </source>
</evidence>
<proteinExistence type="predicted"/>
<dbReference type="Proteomes" id="UP000807025">
    <property type="component" value="Unassembled WGS sequence"/>
</dbReference>
<reference evidence="1" key="1">
    <citation type="submission" date="2020-11" db="EMBL/GenBank/DDBJ databases">
        <authorList>
            <consortium name="DOE Joint Genome Institute"/>
            <person name="Ahrendt S."/>
            <person name="Riley R."/>
            <person name="Andreopoulos W."/>
            <person name="Labutti K."/>
            <person name="Pangilinan J."/>
            <person name="Ruiz-Duenas F.J."/>
            <person name="Barrasa J.M."/>
            <person name="Sanchez-Garcia M."/>
            <person name="Camarero S."/>
            <person name="Miyauchi S."/>
            <person name="Serrano A."/>
            <person name="Linde D."/>
            <person name="Babiker R."/>
            <person name="Drula E."/>
            <person name="Ayuso-Fernandez I."/>
            <person name="Pacheco R."/>
            <person name="Padilla G."/>
            <person name="Ferreira P."/>
            <person name="Barriuso J."/>
            <person name="Kellner H."/>
            <person name="Castanera R."/>
            <person name="Alfaro M."/>
            <person name="Ramirez L."/>
            <person name="Pisabarro A.G."/>
            <person name="Kuo A."/>
            <person name="Tritt A."/>
            <person name="Lipzen A."/>
            <person name="He G."/>
            <person name="Yan M."/>
            <person name="Ng V."/>
            <person name="Cullen D."/>
            <person name="Martin F."/>
            <person name="Rosso M.-N."/>
            <person name="Henrissat B."/>
            <person name="Hibbett D."/>
            <person name="Martinez A.T."/>
            <person name="Grigoriev I.V."/>
        </authorList>
    </citation>
    <scope>NUCLEOTIDE SEQUENCE</scope>
    <source>
        <strain evidence="1">ATCC 90797</strain>
    </source>
</reference>
<comment type="caution">
    <text evidence="1">The sequence shown here is derived from an EMBL/GenBank/DDBJ whole genome shotgun (WGS) entry which is preliminary data.</text>
</comment>
<sequence length="377" mass="42447">MSPHHTLLRRIASLNRPLRSSHMSRWLLVNRLTKVLSMLFSSKLEAPRALPSSPAGSIYSGSCIGCQCCYEKTFKYERDMFCVHKSHLTHLDIASRFVLRSHERVHRLCEILKAEGEDSEWVVLVDAAQQILLEVENKCHLNGHDGHLLWNKVRWVTHLPPSSALALELYSAQSRPHAIFDSISTRSSLRYGGNGMDGYLEETVIVCSVRQAKLLTFAGANTNSFLNTTTITQITRYAAWYAPHIDYKAALEAGATISDMRHRDVPRLAHLIIIYLSVEAEGFVLSNGEYLCHLTIQILEDTQCCCIMIYTELAPIKPLDLPANYIKIRRAAVAAAIFRRYVLNWWRHLVILSALQPVTRPSLNPPTIVGALPANPA</sequence>
<gene>
    <name evidence="1" type="ORF">BDN71DRAFT_1435020</name>
</gene>